<organism evidence="1 2">
    <name type="scientific">Pseudomonas fluorescens</name>
    <dbReference type="NCBI Taxonomy" id="294"/>
    <lineage>
        <taxon>Bacteria</taxon>
        <taxon>Pseudomonadati</taxon>
        <taxon>Pseudomonadota</taxon>
        <taxon>Gammaproteobacteria</taxon>
        <taxon>Pseudomonadales</taxon>
        <taxon>Pseudomonadaceae</taxon>
        <taxon>Pseudomonas</taxon>
    </lineage>
</organism>
<dbReference type="AlphaFoldDB" id="A0A5E6QRR5"/>
<reference evidence="1 2" key="1">
    <citation type="submission" date="2019-09" db="EMBL/GenBank/DDBJ databases">
        <authorList>
            <person name="Chandra G."/>
            <person name="Truman W A."/>
        </authorList>
    </citation>
    <scope>NUCLEOTIDE SEQUENCE [LARGE SCALE GENOMIC DNA]</scope>
    <source>
        <strain evidence="1">PS624</strain>
    </source>
</reference>
<name>A0A5E6QRR5_PSEFL</name>
<accession>A0A5E6QRR5</accession>
<gene>
    <name evidence="1" type="ORF">PS624_01190</name>
</gene>
<dbReference type="EMBL" id="CABVGZ010000009">
    <property type="protein sequence ID" value="VVM58945.1"/>
    <property type="molecule type" value="Genomic_DNA"/>
</dbReference>
<dbReference type="Proteomes" id="UP000326241">
    <property type="component" value="Unassembled WGS sequence"/>
</dbReference>
<proteinExistence type="predicted"/>
<protein>
    <submittedName>
        <fullName evidence="1">Uncharacterized protein</fullName>
    </submittedName>
</protein>
<evidence type="ECO:0000313" key="2">
    <source>
        <dbReference type="Proteomes" id="UP000326241"/>
    </source>
</evidence>
<evidence type="ECO:0000313" key="1">
    <source>
        <dbReference type="EMBL" id="VVM58945.1"/>
    </source>
</evidence>
<sequence>MLPSAMSYTDSNLLSISITPPFGHWTTPEKNSLSVLLTTVLSAPKRMTRSIPINDGRSAAWLTLSAARLAQCLSCSR</sequence>